<dbReference type="InterPro" id="IPR025110">
    <property type="entry name" value="AMP-bd_C"/>
</dbReference>
<dbReference type="PROSITE" id="PS00455">
    <property type="entry name" value="AMP_BINDING"/>
    <property type="match status" value="1"/>
</dbReference>
<dbReference type="GO" id="GO:0006631">
    <property type="term" value="P:fatty acid metabolic process"/>
    <property type="evidence" value="ECO:0007669"/>
    <property type="project" value="UniProtKB-KW"/>
</dbReference>
<evidence type="ECO:0000256" key="3">
    <source>
        <dbReference type="ARBA" id="ARBA00022832"/>
    </source>
</evidence>
<keyword evidence="4" id="KW-0443">Lipid metabolism</keyword>
<gene>
    <name evidence="7" type="ORF">E3O32_08055</name>
</gene>
<protein>
    <submittedName>
        <fullName evidence="7">Acyl-CoA synthetase</fullName>
    </submittedName>
</protein>
<evidence type="ECO:0000256" key="2">
    <source>
        <dbReference type="ARBA" id="ARBA00022598"/>
    </source>
</evidence>
<evidence type="ECO:0000313" key="7">
    <source>
        <dbReference type="EMBL" id="TFC04670.1"/>
    </source>
</evidence>
<proteinExistence type="inferred from homology"/>
<dbReference type="InterPro" id="IPR000873">
    <property type="entry name" value="AMP-dep_synth/lig_dom"/>
</dbReference>
<organism evidence="7 8">
    <name type="scientific">Cryobacterium mannosilyticum</name>
    <dbReference type="NCBI Taxonomy" id="1259190"/>
    <lineage>
        <taxon>Bacteria</taxon>
        <taxon>Bacillati</taxon>
        <taxon>Actinomycetota</taxon>
        <taxon>Actinomycetes</taxon>
        <taxon>Micrococcales</taxon>
        <taxon>Microbacteriaceae</taxon>
        <taxon>Cryobacterium</taxon>
    </lineage>
</organism>
<dbReference type="GO" id="GO:0016874">
    <property type="term" value="F:ligase activity"/>
    <property type="evidence" value="ECO:0007669"/>
    <property type="project" value="UniProtKB-KW"/>
</dbReference>
<dbReference type="AlphaFoldDB" id="A0A4R8WDS9"/>
<dbReference type="Proteomes" id="UP000297643">
    <property type="component" value="Unassembled WGS sequence"/>
</dbReference>
<keyword evidence="3" id="KW-0276">Fatty acid metabolism</keyword>
<reference evidence="7 8" key="1">
    <citation type="submission" date="2019-03" db="EMBL/GenBank/DDBJ databases">
        <title>Genomics of glacier-inhabiting Cryobacterium strains.</title>
        <authorList>
            <person name="Liu Q."/>
            <person name="Xin Y.-H."/>
        </authorList>
    </citation>
    <scope>NUCLEOTIDE SEQUENCE [LARGE SCALE GENOMIC DNA]</scope>
    <source>
        <strain evidence="7 8">RHLT2-21</strain>
    </source>
</reference>
<dbReference type="Pfam" id="PF13193">
    <property type="entry name" value="AMP-binding_C"/>
    <property type="match status" value="1"/>
</dbReference>
<comment type="similarity">
    <text evidence="1">Belongs to the ATP-dependent AMP-binding enzyme family.</text>
</comment>
<dbReference type="FunFam" id="3.30.300.30:FF:000008">
    <property type="entry name" value="2,3-dihydroxybenzoate-AMP ligase"/>
    <property type="match status" value="1"/>
</dbReference>
<dbReference type="InterPro" id="IPR020845">
    <property type="entry name" value="AMP-binding_CS"/>
</dbReference>
<dbReference type="PANTHER" id="PTHR43859:SF4">
    <property type="entry name" value="BUTANOATE--COA LIGASE AAE1-RELATED"/>
    <property type="match status" value="1"/>
</dbReference>
<dbReference type="Pfam" id="PF00501">
    <property type="entry name" value="AMP-binding"/>
    <property type="match status" value="1"/>
</dbReference>
<dbReference type="PANTHER" id="PTHR43859">
    <property type="entry name" value="ACYL-ACTIVATING ENZYME"/>
    <property type="match status" value="1"/>
</dbReference>
<accession>A0A4R8WDS9</accession>
<evidence type="ECO:0000256" key="1">
    <source>
        <dbReference type="ARBA" id="ARBA00006432"/>
    </source>
</evidence>
<evidence type="ECO:0000259" key="5">
    <source>
        <dbReference type="Pfam" id="PF00501"/>
    </source>
</evidence>
<dbReference type="SUPFAM" id="SSF56801">
    <property type="entry name" value="Acetyl-CoA synthetase-like"/>
    <property type="match status" value="1"/>
</dbReference>
<feature type="domain" description="AMP-dependent synthetase/ligase" evidence="5">
    <location>
        <begin position="28"/>
        <end position="411"/>
    </location>
</feature>
<evidence type="ECO:0000313" key="8">
    <source>
        <dbReference type="Proteomes" id="UP000297643"/>
    </source>
</evidence>
<sequence>MTLLDQTGGLEPATGLANDAPLTPMRFLQRSAEVYPNKDAILYGGRRYSYTEFRAAAERLARGIRARISPGDRVVFLAPNVPEMLIAHFAVPLAGGILIALNSRLARPEIEYVLTHSEATLLFVDAELVATVGDARPVSPFLTGVIEMPDAEFGLAASGLDFGQESLESFLAAADAAALADPRPLCWDIDDERSPLTINYTSGTTGKPKGVVYSHRGAYLNSFGEVFHNSFTSDSVYLWTLPMFHCNGWCTPWAVTAAGATHVCLRAVRAESVWAAIDTLGITNLCGAPTVCSLIANAAEAHPLDRPLSITTAGAPPAPSVIEQLERLGVKVVHVYGLTEVYGPYTICEYQSEWDSLPGDERARRISRQGVGMLQAESARVVDPAMADVARDGSTIGEIVLRGNNVMLGYYKDPAATAEAFRGGWFHTGDLGVMHPDGYLELKDRVKDIIISGGENISSIEVENAILAHPTVLDVAVVGIPHEKWGERPKAYVVLRPDHAVTAVDLLTHTRYLIASFKVPDHVHFVETLPRTATGKVMKVMLRELHQDAVPGD</sequence>
<dbReference type="Gene3D" id="3.40.50.12780">
    <property type="entry name" value="N-terminal domain of ligase-like"/>
    <property type="match status" value="1"/>
</dbReference>
<evidence type="ECO:0000256" key="4">
    <source>
        <dbReference type="ARBA" id="ARBA00023098"/>
    </source>
</evidence>
<feature type="domain" description="AMP-binding enzyme C-terminal" evidence="6">
    <location>
        <begin position="461"/>
        <end position="536"/>
    </location>
</feature>
<evidence type="ECO:0000259" key="6">
    <source>
        <dbReference type="Pfam" id="PF13193"/>
    </source>
</evidence>
<dbReference type="EMBL" id="SOFM01000021">
    <property type="protein sequence ID" value="TFC04670.1"/>
    <property type="molecule type" value="Genomic_DNA"/>
</dbReference>
<comment type="caution">
    <text evidence="7">The sequence shown here is derived from an EMBL/GenBank/DDBJ whole genome shotgun (WGS) entry which is preliminary data.</text>
</comment>
<keyword evidence="2" id="KW-0436">Ligase</keyword>
<dbReference type="InterPro" id="IPR042099">
    <property type="entry name" value="ANL_N_sf"/>
</dbReference>
<dbReference type="Gene3D" id="3.30.300.30">
    <property type="match status" value="1"/>
</dbReference>
<name>A0A4R8WDS9_9MICO</name>
<keyword evidence="8" id="KW-1185">Reference proteome</keyword>
<dbReference type="InterPro" id="IPR045851">
    <property type="entry name" value="AMP-bd_C_sf"/>
</dbReference>